<organism evidence="3 4">
    <name type="scientific">Citrifermentans bremense</name>
    <dbReference type="NCBI Taxonomy" id="60035"/>
    <lineage>
        <taxon>Bacteria</taxon>
        <taxon>Pseudomonadati</taxon>
        <taxon>Thermodesulfobacteriota</taxon>
        <taxon>Desulfuromonadia</taxon>
        <taxon>Geobacterales</taxon>
        <taxon>Geobacteraceae</taxon>
        <taxon>Citrifermentans</taxon>
    </lineage>
</organism>
<dbReference type="Pfam" id="PF13432">
    <property type="entry name" value="TPR_16"/>
    <property type="match status" value="1"/>
</dbReference>
<feature type="signal peptide" evidence="2">
    <location>
        <begin position="1"/>
        <end position="30"/>
    </location>
</feature>
<dbReference type="AlphaFoldDB" id="A0A7R7IYI5"/>
<evidence type="ECO:0000256" key="1">
    <source>
        <dbReference type="PROSITE-ProRule" id="PRU00339"/>
    </source>
</evidence>
<dbReference type="GO" id="GO:0051301">
    <property type="term" value="P:cell division"/>
    <property type="evidence" value="ECO:0007669"/>
    <property type="project" value="TreeGrafter"/>
</dbReference>
<dbReference type="PANTHER" id="PTHR12558:SF36">
    <property type="entry name" value="ANAPHASE-PROMOTING COMPLEX SUBUNIT 7"/>
    <property type="match status" value="1"/>
</dbReference>
<name>A0A7R7IYI5_9BACT</name>
<evidence type="ECO:0000313" key="3">
    <source>
        <dbReference type="EMBL" id="BCO11620.1"/>
    </source>
</evidence>
<feature type="repeat" description="TPR" evidence="1">
    <location>
        <begin position="224"/>
        <end position="257"/>
    </location>
</feature>
<accession>A0A7R7IYI5</accession>
<sequence>MTCHPRSHHRSLCALLLLLVLLALSAAAQAQQQNRLQRMKIAPHKGYTKIDLFFAAPPDYALSSTRDRVRLVVRETDAPLFRRFRSYSDPRVAGVFTSLRDGGVSVVIPVKGGGAVAQVVGGGDATLLSLVISTNKGGEAVQPDILPGREAILSGAAELVNAVGTSPRAALPFVPTDPKLLKKLLTADEVALFLAGEEMLYVGKGAEAVQVFTQFGQKPQAVRALAGFRLGEAYALQERNREALAAFREGIALAPGHLEQAPEMMQLYAEVLAKTGDQVQGKALLVRLIGEQAGTPYMAPLMNRLAEICERHGDTEQALAMYRTVAQHAEGTEAAGRALMKLADRELFKIQRGRYPLLQQRYQAIYAAPGGQALRDEALFKIALLPALYGPAAEALDSVATYDRRYPRGIFSTIVKKMHQQLLLPVYHELAQAKDDAGLVQLCQDHRDALALCLAERGFIERLSAAFEATGKRAEEIRFFSYLAERSWVGDNGPFLLARMVEDAFALGDVSLAESTARRFLMRFPNEARGYRLREQLAKLSFERGDLDEALSLLGFLKGKKPLPEFAESSYYFGKALAHAGDHKGAEGALGRFIQAAGTSPLLSDAYLAQATEREALKDPRGALAAYQQAEKITDGELNQQCLYKIGELYLQLGMPARAAESWEQAVRQGGSGSWVKLATISLQDLKWRLNLSKELR</sequence>
<dbReference type="PANTHER" id="PTHR12558">
    <property type="entry name" value="CELL DIVISION CYCLE 16,23,27"/>
    <property type="match status" value="1"/>
</dbReference>
<feature type="chain" id="PRO_5031537703" description="Tetratricopeptide repeat protein" evidence="2">
    <location>
        <begin position="31"/>
        <end position="697"/>
    </location>
</feature>
<evidence type="ECO:0000313" key="4">
    <source>
        <dbReference type="Proteomes" id="UP000515472"/>
    </source>
</evidence>
<keyword evidence="4" id="KW-1185">Reference proteome</keyword>
<protein>
    <recommendedName>
        <fullName evidence="5">Tetratricopeptide repeat protein</fullName>
    </recommendedName>
</protein>
<dbReference type="PROSITE" id="PS50005">
    <property type="entry name" value="TPR"/>
    <property type="match status" value="1"/>
</dbReference>
<reference evidence="3 4" key="1">
    <citation type="submission" date="2020-06" db="EMBL/GenBank/DDBJ databases">
        <title>Interaction of electrochemicaly active bacteria, Geobacter bremensis R4 on different carbon anode.</title>
        <authorList>
            <person name="Meng L."/>
            <person name="Yoshida N."/>
        </authorList>
    </citation>
    <scope>NUCLEOTIDE SEQUENCE [LARGE SCALE GENOMIC DNA]</scope>
    <source>
        <strain evidence="3 4">R4</strain>
    </source>
</reference>
<proteinExistence type="predicted"/>
<keyword evidence="2" id="KW-0732">Signal</keyword>
<evidence type="ECO:0000256" key="2">
    <source>
        <dbReference type="SAM" id="SignalP"/>
    </source>
</evidence>
<dbReference type="GO" id="GO:0016567">
    <property type="term" value="P:protein ubiquitination"/>
    <property type="evidence" value="ECO:0007669"/>
    <property type="project" value="TreeGrafter"/>
</dbReference>
<evidence type="ECO:0008006" key="5">
    <source>
        <dbReference type="Google" id="ProtNLM"/>
    </source>
</evidence>
<dbReference type="SUPFAM" id="SSF48452">
    <property type="entry name" value="TPR-like"/>
    <property type="match status" value="2"/>
</dbReference>
<dbReference type="Proteomes" id="UP000515472">
    <property type="component" value="Chromosome"/>
</dbReference>
<dbReference type="InterPro" id="IPR019734">
    <property type="entry name" value="TPR_rpt"/>
</dbReference>
<gene>
    <name evidence="3" type="ORF">GEOBRER4_n3879</name>
</gene>
<dbReference type="SMART" id="SM00028">
    <property type="entry name" value="TPR"/>
    <property type="match status" value="4"/>
</dbReference>
<dbReference type="Gene3D" id="1.25.40.10">
    <property type="entry name" value="Tetratricopeptide repeat domain"/>
    <property type="match status" value="2"/>
</dbReference>
<dbReference type="EMBL" id="AP023213">
    <property type="protein sequence ID" value="BCO11620.1"/>
    <property type="molecule type" value="Genomic_DNA"/>
</dbReference>
<keyword evidence="1" id="KW-0802">TPR repeat</keyword>
<dbReference type="InterPro" id="IPR011990">
    <property type="entry name" value="TPR-like_helical_dom_sf"/>
</dbReference>
<dbReference type="RefSeq" id="WP_185243560.1">
    <property type="nucleotide sequence ID" value="NZ_AP023213.1"/>
</dbReference>